<proteinExistence type="predicted"/>
<reference evidence="1" key="1">
    <citation type="submission" date="2020-04" db="EMBL/GenBank/DDBJ databases">
        <authorList>
            <person name="Alioto T."/>
            <person name="Alioto T."/>
            <person name="Gomez Garrido J."/>
        </authorList>
    </citation>
    <scope>NUCLEOTIDE SEQUENCE</scope>
    <source>
        <strain evidence="1">A484AB</strain>
    </source>
</reference>
<protein>
    <submittedName>
        <fullName evidence="1">Uncharacterized protein</fullName>
    </submittedName>
</protein>
<dbReference type="Proteomes" id="UP001152795">
    <property type="component" value="Unassembled WGS sequence"/>
</dbReference>
<gene>
    <name evidence="1" type="ORF">PACLA_8A005556</name>
</gene>
<evidence type="ECO:0000313" key="1">
    <source>
        <dbReference type="EMBL" id="CAB4012000.1"/>
    </source>
</evidence>
<dbReference type="EMBL" id="CACRXK020007342">
    <property type="protein sequence ID" value="CAB4012000.1"/>
    <property type="molecule type" value="Genomic_DNA"/>
</dbReference>
<keyword evidence="2" id="KW-1185">Reference proteome</keyword>
<sequence>MQLTFNIGNGESFNEQIKNGTVSENVYCGWVKRIKSIGIQRAFQLVSSDQDLMELLSQRGASEDYMEKRGQVEEVFKHQTVSDLQMCTIVPLLNNQTAISMDVQLFFWKVSLQIAI</sequence>
<name>A0A6S7I7U9_PARCT</name>
<organism evidence="1 2">
    <name type="scientific">Paramuricea clavata</name>
    <name type="common">Red gorgonian</name>
    <name type="synonym">Violescent sea-whip</name>
    <dbReference type="NCBI Taxonomy" id="317549"/>
    <lineage>
        <taxon>Eukaryota</taxon>
        <taxon>Metazoa</taxon>
        <taxon>Cnidaria</taxon>
        <taxon>Anthozoa</taxon>
        <taxon>Octocorallia</taxon>
        <taxon>Malacalcyonacea</taxon>
        <taxon>Plexauridae</taxon>
        <taxon>Paramuricea</taxon>
    </lineage>
</organism>
<comment type="caution">
    <text evidence="1">The sequence shown here is derived from an EMBL/GenBank/DDBJ whole genome shotgun (WGS) entry which is preliminary data.</text>
</comment>
<evidence type="ECO:0000313" key="2">
    <source>
        <dbReference type="Proteomes" id="UP001152795"/>
    </source>
</evidence>
<dbReference type="AlphaFoldDB" id="A0A6S7I7U9"/>
<accession>A0A6S7I7U9</accession>